<evidence type="ECO:0000313" key="1">
    <source>
        <dbReference type="EMBL" id="OUO56802.1"/>
    </source>
</evidence>
<dbReference type="EMBL" id="NFJD01000002">
    <property type="protein sequence ID" value="OUO56802.1"/>
    <property type="molecule type" value="Genomic_DNA"/>
</dbReference>
<dbReference type="Proteomes" id="UP000196368">
    <property type="component" value="Unassembled WGS sequence"/>
</dbReference>
<protein>
    <submittedName>
        <fullName evidence="1">Uncharacterized protein</fullName>
    </submittedName>
</protein>
<comment type="caution">
    <text evidence="1">The sequence shown here is derived from an EMBL/GenBank/DDBJ whole genome shotgun (WGS) entry which is preliminary data.</text>
</comment>
<accession>A0A1Y4DDT4</accession>
<dbReference type="AlphaFoldDB" id="A0A1Y4DDT4"/>
<name>A0A1Y4DDT4_9BACT</name>
<proteinExistence type="predicted"/>
<organism evidence="1 2">
    <name type="scientific">Candidatus Avelusimicrobium gallicola</name>
    <dbReference type="NCBI Taxonomy" id="2562704"/>
    <lineage>
        <taxon>Bacteria</taxon>
        <taxon>Pseudomonadati</taxon>
        <taxon>Elusimicrobiota</taxon>
        <taxon>Elusimicrobia</taxon>
        <taxon>Elusimicrobiales</taxon>
        <taxon>Elusimicrobiaceae</taxon>
        <taxon>Candidatus Avelusimicrobium</taxon>
    </lineage>
</organism>
<keyword evidence="2" id="KW-1185">Reference proteome</keyword>
<evidence type="ECO:0000313" key="2">
    <source>
        <dbReference type="Proteomes" id="UP000196368"/>
    </source>
</evidence>
<sequence length="290" mass="32416">MGVACSFLAASASYAQVPASKNAFQIAKALSAQSGRIILPAKPEFSGYLPAFSAAKAIQVNTAQYAPVFTKISPRTVKVNKEKLKEVFLKKQAGKNKKDRMLLVANILLQKQNLLRGYHLPEEYLEGFFMRRIFPYQSAPHYIADQDAERILFRGMLLTPEELIQILKKGFSPDTSKWNAGTDGRAAISLSSSSVEASHYIFQSGSKKNGIGVVFEIRRKPSMLLGADPVLNRTKTIYYSYEDIAPEDIVNVLVWGEYGLENIKDIFAKAKQGNLQPHQRWTGQFGRMLF</sequence>
<gene>
    <name evidence="1" type="ORF">B5F75_02860</name>
</gene>
<reference evidence="2" key="1">
    <citation type="submission" date="2017-04" db="EMBL/GenBank/DDBJ databases">
        <title>Function of individual gut microbiota members based on whole genome sequencing of pure cultures obtained from chicken caecum.</title>
        <authorList>
            <person name="Medvecky M."/>
            <person name="Cejkova D."/>
            <person name="Polansky O."/>
            <person name="Karasova D."/>
            <person name="Kubasova T."/>
            <person name="Cizek A."/>
            <person name="Rychlik I."/>
        </authorList>
    </citation>
    <scope>NUCLEOTIDE SEQUENCE [LARGE SCALE GENOMIC DNA]</scope>
    <source>
        <strain evidence="2">An273</strain>
    </source>
</reference>